<feature type="transmembrane region" description="Helical" evidence="5">
    <location>
        <begin position="20"/>
        <end position="40"/>
    </location>
</feature>
<dbReference type="PROSITE" id="PS51012">
    <property type="entry name" value="ABC_TM2"/>
    <property type="match status" value="1"/>
</dbReference>
<feature type="transmembrane region" description="Helical" evidence="5">
    <location>
        <begin position="214"/>
        <end position="236"/>
    </location>
</feature>
<dbReference type="AlphaFoldDB" id="A0A0D6XRZ4"/>
<reference evidence="8 10" key="2">
    <citation type="submission" date="2018-06" db="EMBL/GenBank/DDBJ databases">
        <authorList>
            <consortium name="Pathogen Informatics"/>
            <person name="Doyle S."/>
        </authorList>
    </citation>
    <scope>NUCLEOTIDE SEQUENCE [LARGE SCALE GENOMIC DNA]</scope>
    <source>
        <strain evidence="8 10">NCTC13832</strain>
    </source>
</reference>
<feature type="domain" description="ABC transmembrane type-2" evidence="6">
    <location>
        <begin position="18"/>
        <end position="240"/>
    </location>
</feature>
<dbReference type="PANTHER" id="PTHR43229:SF2">
    <property type="entry name" value="NODULATION PROTEIN J"/>
    <property type="match status" value="1"/>
</dbReference>
<proteinExistence type="inferred from homology"/>
<dbReference type="Pfam" id="PF01061">
    <property type="entry name" value="ABC2_membrane"/>
    <property type="match status" value="1"/>
</dbReference>
<evidence type="ECO:0000256" key="1">
    <source>
        <dbReference type="ARBA" id="ARBA00004141"/>
    </source>
</evidence>
<dbReference type="STRING" id="569857.TP70_04615"/>
<dbReference type="InterPro" id="IPR013525">
    <property type="entry name" value="ABC2_TM"/>
</dbReference>
<keyword evidence="4 5" id="KW-0472">Membrane</keyword>
<evidence type="ECO:0000259" key="6">
    <source>
        <dbReference type="PROSITE" id="PS51012"/>
    </source>
</evidence>
<keyword evidence="5" id="KW-1003">Cell membrane</keyword>
<dbReference type="PIRSF" id="PIRSF006648">
    <property type="entry name" value="DrrB"/>
    <property type="match status" value="1"/>
</dbReference>
<dbReference type="InterPro" id="IPR000412">
    <property type="entry name" value="ABC_2_transport"/>
</dbReference>
<evidence type="ECO:0000313" key="7">
    <source>
        <dbReference type="EMBL" id="KIX91006.1"/>
    </source>
</evidence>
<dbReference type="Proteomes" id="UP000032366">
    <property type="component" value="Unassembled WGS sequence"/>
</dbReference>
<evidence type="ECO:0000313" key="9">
    <source>
        <dbReference type="Proteomes" id="UP000032366"/>
    </source>
</evidence>
<keyword evidence="3 5" id="KW-1133">Transmembrane helix</keyword>
<dbReference type="PANTHER" id="PTHR43229">
    <property type="entry name" value="NODULATION PROTEIN J"/>
    <property type="match status" value="1"/>
</dbReference>
<evidence type="ECO:0000313" key="8">
    <source>
        <dbReference type="EMBL" id="SUM57195.1"/>
    </source>
</evidence>
<evidence type="ECO:0000313" key="10">
    <source>
        <dbReference type="Proteomes" id="UP000254100"/>
    </source>
</evidence>
<reference evidence="7 9" key="1">
    <citation type="submission" date="2015-01" db="EMBL/GenBank/DDBJ databases">
        <authorList>
            <person name="Guo J."/>
        </authorList>
    </citation>
    <scope>NUCLEOTIDE SEQUENCE [LARGE SCALE GENOMIC DNA]</scope>
    <source>
        <strain evidence="7 9">DSM 22147</strain>
    </source>
</reference>
<feature type="transmembrane region" description="Helical" evidence="5">
    <location>
        <begin position="133"/>
        <end position="152"/>
    </location>
</feature>
<dbReference type="GO" id="GO:0043190">
    <property type="term" value="C:ATP-binding cassette (ABC) transporter complex"/>
    <property type="evidence" value="ECO:0007669"/>
    <property type="project" value="InterPro"/>
</dbReference>
<evidence type="ECO:0000256" key="5">
    <source>
        <dbReference type="RuleBase" id="RU361157"/>
    </source>
</evidence>
<organism evidence="8 10">
    <name type="scientific">Staphylococcus microti</name>
    <dbReference type="NCBI Taxonomy" id="569857"/>
    <lineage>
        <taxon>Bacteria</taxon>
        <taxon>Bacillati</taxon>
        <taxon>Bacillota</taxon>
        <taxon>Bacilli</taxon>
        <taxon>Bacillales</taxon>
        <taxon>Staphylococcaceae</taxon>
        <taxon>Staphylococcus</taxon>
    </lineage>
</organism>
<comment type="subcellular location">
    <subcellularLocation>
        <location evidence="5">Cell membrane</location>
        <topology evidence="5">Multi-pass membrane protein</topology>
    </subcellularLocation>
    <subcellularLocation>
        <location evidence="1">Membrane</location>
        <topology evidence="1">Multi-pass membrane protein</topology>
    </subcellularLocation>
</comment>
<keyword evidence="2 5" id="KW-0812">Transmembrane</keyword>
<dbReference type="EMBL" id="UHDT01000001">
    <property type="protein sequence ID" value="SUM57195.1"/>
    <property type="molecule type" value="Genomic_DNA"/>
</dbReference>
<evidence type="ECO:0000256" key="3">
    <source>
        <dbReference type="ARBA" id="ARBA00022989"/>
    </source>
</evidence>
<dbReference type="RefSeq" id="WP_044359789.1">
    <property type="nucleotide sequence ID" value="NZ_JXWY01000032.1"/>
</dbReference>
<keyword evidence="5" id="KW-0813">Transport</keyword>
<name>A0A0D6XRZ4_9STAP</name>
<gene>
    <name evidence="8" type="ORF">NCTC13832_00868</name>
    <name evidence="7" type="ORF">TP70_04615</name>
</gene>
<dbReference type="GO" id="GO:0140359">
    <property type="term" value="F:ABC-type transporter activity"/>
    <property type="evidence" value="ECO:0007669"/>
    <property type="project" value="InterPro"/>
</dbReference>
<dbReference type="InterPro" id="IPR047817">
    <property type="entry name" value="ABC2_TM_bact-type"/>
</dbReference>
<feature type="transmembrane region" description="Helical" evidence="5">
    <location>
        <begin position="103"/>
        <end position="121"/>
    </location>
</feature>
<evidence type="ECO:0000256" key="2">
    <source>
        <dbReference type="ARBA" id="ARBA00022692"/>
    </source>
</evidence>
<feature type="transmembrane region" description="Helical" evidence="5">
    <location>
        <begin position="164"/>
        <end position="182"/>
    </location>
</feature>
<dbReference type="EMBL" id="JXWY01000032">
    <property type="protein sequence ID" value="KIX91006.1"/>
    <property type="molecule type" value="Genomic_DNA"/>
</dbReference>
<protein>
    <recommendedName>
        <fullName evidence="5">Transport permease protein</fullName>
    </recommendedName>
</protein>
<keyword evidence="9" id="KW-1185">Reference proteome</keyword>
<evidence type="ECO:0000256" key="4">
    <source>
        <dbReference type="ARBA" id="ARBA00023136"/>
    </source>
</evidence>
<dbReference type="Proteomes" id="UP000254100">
    <property type="component" value="Unassembled WGS sequence"/>
</dbReference>
<comment type="similarity">
    <text evidence="5">Belongs to the ABC-2 integral membrane protein family.</text>
</comment>
<dbReference type="OrthoDB" id="63188at2"/>
<accession>A0A0D6XRZ4</accession>
<dbReference type="InterPro" id="IPR051784">
    <property type="entry name" value="Nod_factor_ABC_transporter"/>
</dbReference>
<sequence>MIWAYFKHELLLLTRKRISLVLSILLPIIFYIIFTTIIQLPESYEAKFYKEYMFSMAVFSLSSFCLLTFPIDLIKDKQTGWQKNLFKTPLSPSSYYLGKTMKIMLLFCVAIILLFVTGHVYKGVSLSLDKWIVSGIFLWLGASTLLSLGILIAQIRDIENASHIANLVYLVLAMISGLWFPVDQFPQWLQKIAYVMPTYHIKELAQVYVEESKVHIVSCCVLIAYVILFLMITYGIRKKRK</sequence>
<feature type="transmembrane region" description="Helical" evidence="5">
    <location>
        <begin position="52"/>
        <end position="74"/>
    </location>
</feature>